<dbReference type="AlphaFoldDB" id="A0A1F8FMY8"/>
<proteinExistence type="predicted"/>
<comment type="caution">
    <text evidence="1">The sequence shown here is derived from an EMBL/GenBank/DDBJ whole genome shotgun (WGS) entry which is preliminary data.</text>
</comment>
<gene>
    <name evidence="1" type="ORF">A3C71_00520</name>
</gene>
<evidence type="ECO:0000313" key="2">
    <source>
        <dbReference type="Proteomes" id="UP000178197"/>
    </source>
</evidence>
<evidence type="ECO:0008006" key="3">
    <source>
        <dbReference type="Google" id="ProtNLM"/>
    </source>
</evidence>
<organism evidence="1 2">
    <name type="scientific">Candidatus Yanofskybacteria bacterium RIFCSPHIGHO2_02_FULL_43_15c</name>
    <dbReference type="NCBI Taxonomy" id="1802679"/>
    <lineage>
        <taxon>Bacteria</taxon>
        <taxon>Candidatus Yanofskyibacteriota</taxon>
    </lineage>
</organism>
<reference evidence="1 2" key="1">
    <citation type="journal article" date="2016" name="Nat. Commun.">
        <title>Thousands of microbial genomes shed light on interconnected biogeochemical processes in an aquifer system.</title>
        <authorList>
            <person name="Anantharaman K."/>
            <person name="Brown C.T."/>
            <person name="Hug L.A."/>
            <person name="Sharon I."/>
            <person name="Castelle C.J."/>
            <person name="Probst A.J."/>
            <person name="Thomas B.C."/>
            <person name="Singh A."/>
            <person name="Wilkins M.J."/>
            <person name="Karaoz U."/>
            <person name="Brodie E.L."/>
            <person name="Williams K.H."/>
            <person name="Hubbard S.S."/>
            <person name="Banfield J.F."/>
        </authorList>
    </citation>
    <scope>NUCLEOTIDE SEQUENCE [LARGE SCALE GENOMIC DNA]</scope>
</reference>
<protein>
    <recommendedName>
        <fullName evidence="3">Antitoxin</fullName>
    </recommendedName>
</protein>
<accession>A0A1F8FMY8</accession>
<dbReference type="EMBL" id="MGJT01000002">
    <property type="protein sequence ID" value="OGN13669.1"/>
    <property type="molecule type" value="Genomic_DNA"/>
</dbReference>
<dbReference type="Proteomes" id="UP000178197">
    <property type="component" value="Unassembled WGS sequence"/>
</dbReference>
<evidence type="ECO:0000313" key="1">
    <source>
        <dbReference type="EMBL" id="OGN13669.1"/>
    </source>
</evidence>
<sequence>MKIQILGLKELRENMQKYAFRVKKGESFIVVKKSKPIFKISSVEEDDEELWETVIDFTKINPRGIPIEQIIKALKDGQNKKGHR</sequence>
<name>A0A1F8FMY8_9BACT</name>